<reference evidence="4 5" key="1">
    <citation type="submission" date="2017-11" db="EMBL/GenBank/DDBJ databases">
        <title>Isolation and Characterization of Family Methanocellaceae Species from Potential Methane Hydrate Area Offshore Southwestern Taiwan.</title>
        <authorList>
            <person name="Zhang W.-L."/>
            <person name="Chen W.-C."/>
            <person name="Lai M.-C."/>
            <person name="Chen S.-C."/>
        </authorList>
    </citation>
    <scope>NUCLEOTIDE SEQUENCE [LARGE SCALE GENOMIC DNA]</scope>
    <source>
        <strain evidence="4 5">CWC-04</strain>
    </source>
</reference>
<dbReference type="AlphaFoldDB" id="A0AAP2RFZ9"/>
<name>A0AAP2RFZ9_9EURY</name>
<dbReference type="PANTHER" id="PTHR39673">
    <property type="entry name" value="TUNGSTEN FORMYLMETHANOFURAN DEHYDROGENASE, SUBUNIT C (FWDC)"/>
    <property type="match status" value="1"/>
</dbReference>
<proteinExistence type="predicted"/>
<comment type="catalytic activity">
    <reaction evidence="3">
        <text>N-formylmethanofuran + 2 oxidized [2Fe-2S]-[ferredoxin] + H2O = methanofuran + 2 reduced [2Fe-2S]-[ferredoxin] + CO2 + H(+)</text>
        <dbReference type="Rhea" id="RHEA:19841"/>
        <dbReference type="Rhea" id="RHEA-COMP:10000"/>
        <dbReference type="Rhea" id="RHEA-COMP:10001"/>
        <dbReference type="ChEBI" id="CHEBI:15377"/>
        <dbReference type="ChEBI" id="CHEBI:15378"/>
        <dbReference type="ChEBI" id="CHEBI:16526"/>
        <dbReference type="ChEBI" id="CHEBI:33737"/>
        <dbReference type="ChEBI" id="CHEBI:33738"/>
        <dbReference type="ChEBI" id="CHEBI:57727"/>
        <dbReference type="ChEBI" id="CHEBI:58151"/>
        <dbReference type="EC" id="1.2.7.12"/>
    </reaction>
</comment>
<accession>A0AAP2RFZ9</accession>
<dbReference type="NCBIfam" id="TIGR03122">
    <property type="entry name" value="one_C_dehyd_C"/>
    <property type="match status" value="1"/>
</dbReference>
<dbReference type="GO" id="GO:0018493">
    <property type="term" value="F:formylmethanofuran dehydrogenase activity"/>
    <property type="evidence" value="ECO:0007669"/>
    <property type="project" value="UniProtKB-EC"/>
</dbReference>
<evidence type="ECO:0000313" key="5">
    <source>
        <dbReference type="Proteomes" id="UP001320159"/>
    </source>
</evidence>
<evidence type="ECO:0000256" key="3">
    <source>
        <dbReference type="ARBA" id="ARBA00048228"/>
    </source>
</evidence>
<organism evidence="4 5">
    <name type="scientific">Methanooceanicella nereidis</name>
    <dbReference type="NCBI Taxonomy" id="2052831"/>
    <lineage>
        <taxon>Archaea</taxon>
        <taxon>Methanobacteriati</taxon>
        <taxon>Methanobacteriota</taxon>
        <taxon>Stenosarchaea group</taxon>
        <taxon>Methanomicrobia</taxon>
        <taxon>Methanocellales</taxon>
        <taxon>Methanocellaceae</taxon>
        <taxon>Methanooceanicella</taxon>
    </lineage>
</organism>
<evidence type="ECO:0000256" key="1">
    <source>
        <dbReference type="ARBA" id="ARBA00004830"/>
    </source>
</evidence>
<dbReference type="SUPFAM" id="SSF69336">
    <property type="entry name" value="Alpha subunit of glutamate synthase, C-terminal domain"/>
    <property type="match status" value="1"/>
</dbReference>
<dbReference type="EMBL" id="PGCK01000035">
    <property type="protein sequence ID" value="MCD1296392.1"/>
    <property type="molecule type" value="Genomic_DNA"/>
</dbReference>
<dbReference type="GO" id="GO:0015948">
    <property type="term" value="P:methanogenesis"/>
    <property type="evidence" value="ECO:0007669"/>
    <property type="project" value="InterPro"/>
</dbReference>
<comment type="caution">
    <text evidence="4">The sequence shown here is derived from an EMBL/GenBank/DDBJ whole genome shotgun (WGS) entry which is preliminary data.</text>
</comment>
<keyword evidence="5" id="KW-1185">Reference proteome</keyword>
<dbReference type="Gene3D" id="2.160.20.60">
    <property type="entry name" value="Glutamate synthase, alpha subunit, C-terminal domain"/>
    <property type="match status" value="2"/>
</dbReference>
<feature type="non-terminal residue" evidence="4">
    <location>
        <position position="264"/>
    </location>
</feature>
<dbReference type="EC" id="1.2.7.12" evidence="2"/>
<dbReference type="Proteomes" id="UP001320159">
    <property type="component" value="Unassembled WGS sequence"/>
</dbReference>
<dbReference type="RefSeq" id="WP_230743390.1">
    <property type="nucleotide sequence ID" value="NZ_PGCK01000035.1"/>
</dbReference>
<dbReference type="PANTHER" id="PTHR39673:SF5">
    <property type="entry name" value="TUNGSTEN-CONTAINING FORMYLMETHANOFURAN DEHYDROGENASE 2 SUBUNIT C"/>
    <property type="match status" value="1"/>
</dbReference>
<comment type="pathway">
    <text evidence="1">One-carbon metabolism; methanogenesis from CO(2); 5,10-methenyl-5,6,7,8-tetrahydromethanopterin from CO(2): step 1/3.</text>
</comment>
<evidence type="ECO:0000313" key="4">
    <source>
        <dbReference type="EMBL" id="MCD1296392.1"/>
    </source>
</evidence>
<dbReference type="InterPro" id="IPR036485">
    <property type="entry name" value="Glu_synth_asu_C_sf"/>
</dbReference>
<evidence type="ECO:0000256" key="2">
    <source>
        <dbReference type="ARBA" id="ARBA00012692"/>
    </source>
</evidence>
<dbReference type="GO" id="GO:0046914">
    <property type="term" value="F:transition metal ion binding"/>
    <property type="evidence" value="ECO:0007669"/>
    <property type="project" value="InterPro"/>
</dbReference>
<protein>
    <recommendedName>
        <fullName evidence="2">formylmethanofuran dehydrogenase</fullName>
        <ecNumber evidence="2">1.2.7.12</ecNumber>
    </recommendedName>
</protein>
<dbReference type="InterPro" id="IPR017550">
    <property type="entry name" value="Formylmethanofuran_DH_suC"/>
</dbReference>
<gene>
    <name evidence="4" type="ORF">CUJ83_15450</name>
</gene>
<sequence>MEKVTLTPNGEKFLVLEADVITPDVFAGKTLEEIAELKVWEGNTTWPLGKFFDIKGTTAATAAEQAIVINGSCPRVKYIGSKMTAGAILVKGDVDMYCGAWMKGGDIIVKGNCDAFCGIQMEGGNFIVEGNAGNYLGASYRGDWRGMKGGNIVVSGNAGCDIGEYMMGGTITVKGDVDINAGIHAGRAIGPKDAGGKIVIYGNSPGRVGAQMVRGNIYVLGNIECMMPGFATKGTQELEIDGKKYAFNVLTGDRAEGGKGTLYV</sequence>